<evidence type="ECO:0000256" key="1">
    <source>
        <dbReference type="SAM" id="MobiDB-lite"/>
    </source>
</evidence>
<proteinExistence type="predicted"/>
<gene>
    <name evidence="2" type="ORF">ColSpa_11898</name>
</gene>
<feature type="compositionally biased region" description="Basic and acidic residues" evidence="1">
    <location>
        <begin position="65"/>
        <end position="74"/>
    </location>
</feature>
<organism evidence="2 3">
    <name type="scientific">Colletotrichum spaethianum</name>
    <dbReference type="NCBI Taxonomy" id="700344"/>
    <lineage>
        <taxon>Eukaryota</taxon>
        <taxon>Fungi</taxon>
        <taxon>Dikarya</taxon>
        <taxon>Ascomycota</taxon>
        <taxon>Pezizomycotina</taxon>
        <taxon>Sordariomycetes</taxon>
        <taxon>Hypocreomycetidae</taxon>
        <taxon>Glomerellales</taxon>
        <taxon>Glomerellaceae</taxon>
        <taxon>Colletotrichum</taxon>
        <taxon>Colletotrichum spaethianum species complex</taxon>
    </lineage>
</organism>
<reference evidence="2 3" key="1">
    <citation type="submission" date="2022-03" db="EMBL/GenBank/DDBJ databases">
        <title>Genome data of Colletotrichum spp.</title>
        <authorList>
            <person name="Utami Y.D."/>
            <person name="Hiruma K."/>
        </authorList>
    </citation>
    <scope>NUCLEOTIDE SEQUENCE [LARGE SCALE GENOMIC DNA]</scope>
    <source>
        <strain evidence="2 3">MAFF 239500</strain>
    </source>
</reference>
<dbReference type="AlphaFoldDB" id="A0AA37PGH5"/>
<dbReference type="Proteomes" id="UP001055115">
    <property type="component" value="Unassembled WGS sequence"/>
</dbReference>
<dbReference type="GeneID" id="73332700"/>
<keyword evidence="3" id="KW-1185">Reference proteome</keyword>
<evidence type="ECO:0000313" key="2">
    <source>
        <dbReference type="EMBL" id="GKT51717.1"/>
    </source>
</evidence>
<protein>
    <submittedName>
        <fullName evidence="2">Uncharacterized protein</fullName>
    </submittedName>
</protein>
<dbReference type="EMBL" id="BQXU01000052">
    <property type="protein sequence ID" value="GKT51717.1"/>
    <property type="molecule type" value="Genomic_DNA"/>
</dbReference>
<feature type="region of interest" description="Disordered" evidence="1">
    <location>
        <begin position="50"/>
        <end position="91"/>
    </location>
</feature>
<dbReference type="RefSeq" id="XP_049134067.1">
    <property type="nucleotide sequence ID" value="XM_049278110.1"/>
</dbReference>
<sequence length="206" mass="22468">MATPLDDVASQRPGTIRNDISVEGAVLLTDAFDKFTGSLLETGRFGVEVGQISPDSKSLPLPQPDVDHREHQRQVPETAGDRAPGGQQHHRQARLPLQHLPQDNYGSHVQAADEGGSVPDDEAKEIGAANPDPRLFAIGYRQPHHLGLKPAPELVDAHSLLADDQRRHGGVHGRRRHSNLDTSVLEKLQALVFPLRVWPPDPRLGG</sequence>
<evidence type="ECO:0000313" key="3">
    <source>
        <dbReference type="Proteomes" id="UP001055115"/>
    </source>
</evidence>
<accession>A0AA37PGH5</accession>
<name>A0AA37PGH5_9PEZI</name>
<feature type="region of interest" description="Disordered" evidence="1">
    <location>
        <begin position="103"/>
        <end position="128"/>
    </location>
</feature>
<comment type="caution">
    <text evidence="2">The sequence shown here is derived from an EMBL/GenBank/DDBJ whole genome shotgun (WGS) entry which is preliminary data.</text>
</comment>